<name>A0A397VRS3_9GLOM</name>
<organism evidence="2 3">
    <name type="scientific">Gigaspora rosea</name>
    <dbReference type="NCBI Taxonomy" id="44941"/>
    <lineage>
        <taxon>Eukaryota</taxon>
        <taxon>Fungi</taxon>
        <taxon>Fungi incertae sedis</taxon>
        <taxon>Mucoromycota</taxon>
        <taxon>Glomeromycotina</taxon>
        <taxon>Glomeromycetes</taxon>
        <taxon>Diversisporales</taxon>
        <taxon>Gigasporaceae</taxon>
        <taxon>Gigaspora</taxon>
    </lineage>
</organism>
<feature type="chain" id="PRO_5017463499" evidence="1">
    <location>
        <begin position="23"/>
        <end position="84"/>
    </location>
</feature>
<gene>
    <name evidence="2" type="ORF">C2G38_2071023</name>
</gene>
<proteinExistence type="predicted"/>
<dbReference type="AlphaFoldDB" id="A0A397VRS3"/>
<evidence type="ECO:0000313" key="3">
    <source>
        <dbReference type="Proteomes" id="UP000266673"/>
    </source>
</evidence>
<keyword evidence="1" id="KW-0732">Signal</keyword>
<dbReference type="EMBL" id="QKWP01000233">
    <property type="protein sequence ID" value="RIB24027.1"/>
    <property type="molecule type" value="Genomic_DNA"/>
</dbReference>
<evidence type="ECO:0000256" key="1">
    <source>
        <dbReference type="SAM" id="SignalP"/>
    </source>
</evidence>
<dbReference type="OrthoDB" id="10344284at2759"/>
<sequence>MKSYIVFIAIFAVLFLFEKVNCGSVQIGKPCSNNDDCISLNCVGGSCGLGLPGAPCNSVDDCLNVDPEVACVGDLNGNNKTCHA</sequence>
<reference evidence="2 3" key="1">
    <citation type="submission" date="2018-06" db="EMBL/GenBank/DDBJ databases">
        <title>Comparative genomics reveals the genomic features of Rhizophagus irregularis, R. cerebriforme, R. diaphanum and Gigaspora rosea, and their symbiotic lifestyle signature.</title>
        <authorList>
            <person name="Morin E."/>
            <person name="San Clemente H."/>
            <person name="Chen E.C.H."/>
            <person name="De La Providencia I."/>
            <person name="Hainaut M."/>
            <person name="Kuo A."/>
            <person name="Kohler A."/>
            <person name="Murat C."/>
            <person name="Tang N."/>
            <person name="Roy S."/>
            <person name="Loubradou J."/>
            <person name="Henrissat B."/>
            <person name="Grigoriev I.V."/>
            <person name="Corradi N."/>
            <person name="Roux C."/>
            <person name="Martin F.M."/>
        </authorList>
    </citation>
    <scope>NUCLEOTIDE SEQUENCE [LARGE SCALE GENOMIC DNA]</scope>
    <source>
        <strain evidence="2 3">DAOM 194757</strain>
    </source>
</reference>
<keyword evidence="3" id="KW-1185">Reference proteome</keyword>
<feature type="signal peptide" evidence="1">
    <location>
        <begin position="1"/>
        <end position="22"/>
    </location>
</feature>
<comment type="caution">
    <text evidence="2">The sequence shown here is derived from an EMBL/GenBank/DDBJ whole genome shotgun (WGS) entry which is preliminary data.</text>
</comment>
<evidence type="ECO:0000313" key="2">
    <source>
        <dbReference type="EMBL" id="RIB24027.1"/>
    </source>
</evidence>
<dbReference type="Proteomes" id="UP000266673">
    <property type="component" value="Unassembled WGS sequence"/>
</dbReference>
<protein>
    <submittedName>
        <fullName evidence="2">Uncharacterized protein</fullName>
    </submittedName>
</protein>
<accession>A0A397VRS3</accession>